<dbReference type="AlphaFoldDB" id="A0A8F5BSA8"/>
<dbReference type="InterPro" id="IPR056906">
    <property type="entry name" value="ORF2/G2P_dom"/>
</dbReference>
<feature type="domain" description="Replication-associated protein ORF2/G2P" evidence="1">
    <location>
        <begin position="240"/>
        <end position="319"/>
    </location>
</feature>
<evidence type="ECO:0000313" key="2">
    <source>
        <dbReference type="EMBL" id="QXJ30537.1"/>
    </source>
</evidence>
<reference evidence="2" key="1">
    <citation type="journal article" date="2021" name="Environ. Microbiol.">
        <title>New insights into the diversity and evolution of the archaeal mobilome from three complete genomes of Saccharolobus shibatae.</title>
        <authorList>
            <person name="Medvedeva S."/>
            <person name="Brandt D."/>
            <person name="Cvirkaite-Krupovic V."/>
            <person name="Liu Y."/>
            <person name="Severinov K."/>
            <person name="Ishino S."/>
            <person name="Ishino Y."/>
            <person name="Prangishvili D."/>
            <person name="Kalinowski J."/>
            <person name="Krupovic M."/>
        </authorList>
    </citation>
    <scope>NUCLEOTIDE SEQUENCE</scope>
    <source>
        <strain evidence="2">BEU9</strain>
    </source>
</reference>
<evidence type="ECO:0000259" key="1">
    <source>
        <dbReference type="Pfam" id="PF23343"/>
    </source>
</evidence>
<proteinExistence type="predicted"/>
<organism evidence="2 3">
    <name type="scientific">Saccharolobus shibatae</name>
    <dbReference type="NCBI Taxonomy" id="2286"/>
    <lineage>
        <taxon>Archaea</taxon>
        <taxon>Thermoproteota</taxon>
        <taxon>Thermoprotei</taxon>
        <taxon>Sulfolobales</taxon>
        <taxon>Sulfolobaceae</taxon>
        <taxon>Saccharolobus</taxon>
    </lineage>
</organism>
<evidence type="ECO:0000313" key="3">
    <source>
        <dbReference type="Proteomes" id="UP000693941"/>
    </source>
</evidence>
<protein>
    <recommendedName>
        <fullName evidence="1">Replication-associated protein ORF2/G2P domain-containing protein</fullName>
    </recommendedName>
</protein>
<dbReference type="EMBL" id="CP077715">
    <property type="protein sequence ID" value="QXJ30537.1"/>
    <property type="molecule type" value="Genomic_DNA"/>
</dbReference>
<dbReference type="Pfam" id="PF23343">
    <property type="entry name" value="REP_ORF2-G2P"/>
    <property type="match status" value="1"/>
</dbReference>
<accession>A0A8F5BSA8</accession>
<name>A0A8F5BSA8_9CREN</name>
<sequence>MAKEYAKERNIKLESARKVLERHLKTLIQQGIVERIDTYPVTYKLKRLPTQFLSSCNKNTVPFTGIAKKRNTKQKRLTRKVLQRYLKALIQGEGLLLVKPSHLIYNKNFRLNDPFDLSNNNPNSADLGKSADLEEKIQELRKAGLRVIKMNRVNRFRQRALLFCQYKTSIYPDIRESIASQFSDNKKEWNNSIMVFESDNEEFMKTSVRTRFNDKERAYEIYMKGSRIIDNAFKMYKDAVFLTITTPPIFPLVIPIMDNDKVPAVISLQESIIKELLKRLKQWVRDKWKGRKLAFTVHYEYHQDYRLHAHVLIYGIPYIIDWKKKMGNNKEDPFTYYVKKFNIPLSSGLEERLREGKLRVDDKTYLSKLILTGYLDKVLVEDILPKFESVLKEVLKESLLSTYLGYTKKVGIQGTELVEDLDDKDKAIQKMGLLKNIVDTYLRYKEDVGIQGPINEVHRVRENKWVGPPPKDAVTEYSSGAAYRKVMSPKKYVLKYVLKMVYAIAQGTPIDPKESAKAYGYWLFGKRYYSYSPSLLPKELSKEDMKVPYWHFVGIFDILDLPDYIYNKLYLQ</sequence>
<gene>
    <name evidence="2" type="ORF">J5U21_00180</name>
</gene>
<dbReference type="Proteomes" id="UP000693941">
    <property type="component" value="Chromosome"/>
</dbReference>